<dbReference type="EMBL" id="MN830263">
    <property type="protein sequence ID" value="QJT73563.1"/>
    <property type="molecule type" value="mRNA"/>
</dbReference>
<organism evidence="2">
    <name type="scientific">Encarsia formosa</name>
    <name type="common">Whitefly parasite</name>
    <dbReference type="NCBI Taxonomy" id="32400"/>
    <lineage>
        <taxon>Eukaryota</taxon>
        <taxon>Metazoa</taxon>
        <taxon>Ecdysozoa</taxon>
        <taxon>Arthropoda</taxon>
        <taxon>Hexapoda</taxon>
        <taxon>Insecta</taxon>
        <taxon>Pterygota</taxon>
        <taxon>Neoptera</taxon>
        <taxon>Endopterygota</taxon>
        <taxon>Hymenoptera</taxon>
        <taxon>Apocrita</taxon>
        <taxon>Proctotrupomorpha</taxon>
        <taxon>Chalcidoidea</taxon>
        <taxon>Aphelinidae</taxon>
        <taxon>Coccophaginae</taxon>
        <taxon>Encarsia</taxon>
    </lineage>
</organism>
<dbReference type="InterPro" id="IPR005055">
    <property type="entry name" value="A10/PebIII"/>
</dbReference>
<dbReference type="SUPFAM" id="SSF100910">
    <property type="entry name" value="Chemosensory protein Csp2"/>
    <property type="match status" value="1"/>
</dbReference>
<reference evidence="2" key="1">
    <citation type="submission" date="2019-12" db="EMBL/GenBank/DDBJ databases">
        <title>Expression Analysis and Functional Verification of Chemosensory Protein in Encarsia formosa.</title>
        <authorList>
            <person name="Wang K."/>
        </authorList>
    </citation>
    <scope>NUCLEOTIDE SEQUENCE</scope>
</reference>
<evidence type="ECO:0000256" key="1">
    <source>
        <dbReference type="SAM" id="SignalP"/>
    </source>
</evidence>
<protein>
    <submittedName>
        <fullName evidence="2">Chemosensory protein 4</fullName>
    </submittedName>
</protein>
<dbReference type="AlphaFoldDB" id="A0A6M5CFC9"/>
<keyword evidence="1" id="KW-0732">Signal</keyword>
<dbReference type="Gene3D" id="1.10.2080.10">
    <property type="entry name" value="Insect odorant-binding protein A10/Ejaculatory bulb-specific protein 3"/>
    <property type="match status" value="1"/>
</dbReference>
<accession>A0A6M5CFC9</accession>
<feature type="chain" id="PRO_5026651785" evidence="1">
    <location>
        <begin position="20"/>
        <end position="102"/>
    </location>
</feature>
<dbReference type="PANTHER" id="PTHR11257">
    <property type="entry name" value="CHEMOSENSORY PROTEIN-RELATED"/>
    <property type="match status" value="1"/>
</dbReference>
<feature type="signal peptide" evidence="1">
    <location>
        <begin position="1"/>
        <end position="19"/>
    </location>
</feature>
<proteinExistence type="evidence at transcript level"/>
<dbReference type="Pfam" id="PF03392">
    <property type="entry name" value="OS-D"/>
    <property type="match status" value="1"/>
</dbReference>
<sequence length="102" mass="11675">MKSYAIVLIMVVMITKTESQNVQMLLQNRQLVEREISCVLNRGPCDIIGNVIKSTLPEALNNNCRNCTPQQAQASQQIIAFMRAYYPRESQEILQLYGRRGK</sequence>
<evidence type="ECO:0000313" key="2">
    <source>
        <dbReference type="EMBL" id="QJT73563.1"/>
    </source>
</evidence>
<name>A0A6M5CFC9_ENCFO</name>
<dbReference type="InterPro" id="IPR036682">
    <property type="entry name" value="OS_D_A10/PebIII_sf"/>
</dbReference>